<dbReference type="InterPro" id="IPR024361">
    <property type="entry name" value="BACON"/>
</dbReference>
<dbReference type="PROSITE" id="PS51257">
    <property type="entry name" value="PROKAR_LIPOPROTEIN"/>
    <property type="match status" value="1"/>
</dbReference>
<keyword evidence="5" id="KW-1185">Reference proteome</keyword>
<evidence type="ECO:0000259" key="2">
    <source>
        <dbReference type="Pfam" id="PF13004"/>
    </source>
</evidence>
<dbReference type="Pfam" id="PF19190">
    <property type="entry name" value="BACON_2"/>
    <property type="match status" value="1"/>
</dbReference>
<dbReference type="AlphaFoldDB" id="A0A0D0I5V0"/>
<feature type="signal peptide" evidence="1">
    <location>
        <begin position="1"/>
        <end position="22"/>
    </location>
</feature>
<comment type="caution">
    <text evidence="4">The sequence shown here is derived from an EMBL/GenBank/DDBJ whole genome shotgun (WGS) entry which is preliminary data.</text>
</comment>
<dbReference type="RefSeq" id="WP_042519033.1">
    <property type="nucleotide sequence ID" value="NZ_JXQK01000052.1"/>
</dbReference>
<reference evidence="4 5" key="1">
    <citation type="submission" date="2015-01" db="EMBL/GenBank/DDBJ databases">
        <title>Comparative genomics of non-oral Prevotella species.</title>
        <authorList>
            <person name="Accetto T."/>
            <person name="Nograsek B."/>
            <person name="Avgustin G."/>
        </authorList>
    </citation>
    <scope>NUCLEOTIDE SEQUENCE [LARGE SCALE GENOMIC DNA]</scope>
    <source>
        <strain evidence="4 5">P5-119</strain>
    </source>
</reference>
<gene>
    <name evidence="4" type="ORF">ST44_06335</name>
</gene>
<organism evidence="4 5">
    <name type="scientific">Prevotella pectinovora</name>
    <dbReference type="NCBI Taxonomy" id="1602169"/>
    <lineage>
        <taxon>Bacteria</taxon>
        <taxon>Pseudomonadati</taxon>
        <taxon>Bacteroidota</taxon>
        <taxon>Bacteroidia</taxon>
        <taxon>Bacteroidales</taxon>
        <taxon>Prevotellaceae</taxon>
        <taxon>Prevotella</taxon>
    </lineage>
</organism>
<dbReference type="Gene3D" id="2.60.40.10">
    <property type="entry name" value="Immunoglobulins"/>
    <property type="match status" value="2"/>
</dbReference>
<dbReference type="EMBL" id="JXQK01000052">
    <property type="protein sequence ID" value="KIP62634.1"/>
    <property type="molecule type" value="Genomic_DNA"/>
</dbReference>
<evidence type="ECO:0000313" key="4">
    <source>
        <dbReference type="EMBL" id="KIP62634.1"/>
    </source>
</evidence>
<evidence type="ECO:0000256" key="1">
    <source>
        <dbReference type="SAM" id="SignalP"/>
    </source>
</evidence>
<protein>
    <recommendedName>
        <fullName evidence="2 3">BACON domain-containing protein</fullName>
    </recommendedName>
</protein>
<feature type="chain" id="PRO_5002212339" description="BACON domain-containing protein" evidence="1">
    <location>
        <begin position="23"/>
        <end position="465"/>
    </location>
</feature>
<feature type="domain" description="BACON" evidence="3">
    <location>
        <begin position="168"/>
        <end position="237"/>
    </location>
</feature>
<evidence type="ECO:0000313" key="5">
    <source>
        <dbReference type="Proteomes" id="UP000032046"/>
    </source>
</evidence>
<sequence>MIYKHSFLFAIAMAIVSSSALVACSSDDDNNGGGNGNNGGLLDNEEVLCMLKGDKNSATKLGEDIFIGENNIFQAIDNDPYYPHACFVSIPNVNKLGDITSVPKTGWSGKAVVKKGYGYVCYNSNDEDYFYRILVEDAVRDDDGKIVGYNIRYQYPFCGKDIDIQLPKNELSFTDDGGKEKVEFLDNEPIYFSCESSAGWCRATPTSSLYKNFLTNAVNISVDKSDTVGVSTATITLTTGYGKKKEIKVTRGAAEPRMELYGNNSSYVTSMNLPLSVSGASKSVYVNSNIPLEDIEVENTASSWCEAKLGKNSDDGYYGRYILIVTATENDTDTKRTGTITLKYRNGDTSVKLNLEQDVAYITMENGYSEENPYTFDYYYNNQYLYFKTNLSSDDIKVTTSADWLTADFDDFDSNYYNYGYNRGRVYLRANSNNSSSDREDIVTISNKKGTVLYSFKVVQKGYKL</sequence>
<dbReference type="CDD" id="cd14948">
    <property type="entry name" value="BACON"/>
    <property type="match status" value="2"/>
</dbReference>
<name>A0A0D0I5V0_9BACT</name>
<dbReference type="InterPro" id="IPR013783">
    <property type="entry name" value="Ig-like_fold"/>
</dbReference>
<keyword evidence="1" id="KW-0732">Signal</keyword>
<proteinExistence type="predicted"/>
<evidence type="ECO:0000259" key="3">
    <source>
        <dbReference type="Pfam" id="PF19190"/>
    </source>
</evidence>
<accession>A0A0D0I5V0</accession>
<dbReference type="Proteomes" id="UP000032046">
    <property type="component" value="Unassembled WGS sequence"/>
</dbReference>
<dbReference type="Pfam" id="PF13004">
    <property type="entry name" value="BACON"/>
    <property type="match status" value="1"/>
</dbReference>
<feature type="domain" description="BACON" evidence="2">
    <location>
        <begin position="297"/>
        <end position="352"/>
    </location>
</feature>